<keyword evidence="3" id="KW-1185">Reference proteome</keyword>
<gene>
    <name evidence="2" type="ORF">TIFTF001_017251</name>
</gene>
<accession>A0AA88A980</accession>
<evidence type="ECO:0000256" key="1">
    <source>
        <dbReference type="SAM" id="MobiDB-lite"/>
    </source>
</evidence>
<comment type="caution">
    <text evidence="2">The sequence shown here is derived from an EMBL/GenBank/DDBJ whole genome shotgun (WGS) entry which is preliminary data.</text>
</comment>
<evidence type="ECO:0000313" key="2">
    <source>
        <dbReference type="EMBL" id="GMN48080.1"/>
    </source>
</evidence>
<reference evidence="2" key="1">
    <citation type="submission" date="2023-07" db="EMBL/GenBank/DDBJ databases">
        <title>draft genome sequence of fig (Ficus carica).</title>
        <authorList>
            <person name="Takahashi T."/>
            <person name="Nishimura K."/>
        </authorList>
    </citation>
    <scope>NUCLEOTIDE SEQUENCE</scope>
</reference>
<dbReference type="Proteomes" id="UP001187192">
    <property type="component" value="Unassembled WGS sequence"/>
</dbReference>
<name>A0AA88A980_FICCA</name>
<sequence length="128" mass="13528">MGSLDAIRLKAVALLLVACKRKAPRSKGDTSGVSAKGPLMLKPPLGGCHLSLRSSDGGHKYGLVPVQVVSTSQSNQKAKAKTKTRTDGVARTLWGRQHRLGSNCGRGSIARTSTTRPNGDLLEVHEES</sequence>
<organism evidence="2 3">
    <name type="scientific">Ficus carica</name>
    <name type="common">Common fig</name>
    <dbReference type="NCBI Taxonomy" id="3494"/>
    <lineage>
        <taxon>Eukaryota</taxon>
        <taxon>Viridiplantae</taxon>
        <taxon>Streptophyta</taxon>
        <taxon>Embryophyta</taxon>
        <taxon>Tracheophyta</taxon>
        <taxon>Spermatophyta</taxon>
        <taxon>Magnoliopsida</taxon>
        <taxon>eudicotyledons</taxon>
        <taxon>Gunneridae</taxon>
        <taxon>Pentapetalae</taxon>
        <taxon>rosids</taxon>
        <taxon>fabids</taxon>
        <taxon>Rosales</taxon>
        <taxon>Moraceae</taxon>
        <taxon>Ficeae</taxon>
        <taxon>Ficus</taxon>
    </lineage>
</organism>
<dbReference type="AlphaFoldDB" id="A0AA88A980"/>
<evidence type="ECO:0000313" key="3">
    <source>
        <dbReference type="Proteomes" id="UP001187192"/>
    </source>
</evidence>
<protein>
    <submittedName>
        <fullName evidence="2">Uncharacterized protein</fullName>
    </submittedName>
</protein>
<dbReference type="EMBL" id="BTGU01000027">
    <property type="protein sequence ID" value="GMN48080.1"/>
    <property type="molecule type" value="Genomic_DNA"/>
</dbReference>
<proteinExistence type="predicted"/>
<feature type="region of interest" description="Disordered" evidence="1">
    <location>
        <begin position="104"/>
        <end position="128"/>
    </location>
</feature>